<evidence type="ECO:0000313" key="2">
    <source>
        <dbReference type="Proteomes" id="UP000006620"/>
    </source>
</evidence>
<dbReference type="KEGG" id="pms:KNP414_05314"/>
<accession>F8FE79</accession>
<dbReference type="AlphaFoldDB" id="F8FE79"/>
<name>F8FE79_PAEMK</name>
<dbReference type="Proteomes" id="UP000006620">
    <property type="component" value="Chromosome"/>
</dbReference>
<protein>
    <submittedName>
        <fullName evidence="1">Uncharacterized protein</fullName>
    </submittedName>
</protein>
<organism evidence="1 2">
    <name type="scientific">Paenibacillus mucilaginosus (strain KNP414)</name>
    <dbReference type="NCBI Taxonomy" id="1036673"/>
    <lineage>
        <taxon>Bacteria</taxon>
        <taxon>Bacillati</taxon>
        <taxon>Bacillota</taxon>
        <taxon>Bacilli</taxon>
        <taxon>Bacillales</taxon>
        <taxon>Paenibacillaceae</taxon>
        <taxon>Paenibacillus</taxon>
    </lineage>
</organism>
<proteinExistence type="predicted"/>
<dbReference type="EMBL" id="CP002869">
    <property type="protein sequence ID" value="AEI43838.1"/>
    <property type="molecule type" value="Genomic_DNA"/>
</dbReference>
<sequence length="42" mass="4416">MVLVVPVRLVVLVVLVVLVTLVKPGKAGMLVESVMLVKSACL</sequence>
<reference evidence="1 2" key="2">
    <citation type="journal article" date="2013" name="Genome Announc.">
        <title>Genome Sequence of Growth-Improving Paenibacillus mucilaginosus Strain KNP414.</title>
        <authorList>
            <person name="Lu J.J."/>
            <person name="Wang J.F."/>
            <person name="Hu X.F."/>
        </authorList>
    </citation>
    <scope>NUCLEOTIDE SEQUENCE [LARGE SCALE GENOMIC DNA]</scope>
    <source>
        <strain evidence="1 2">KNP414</strain>
    </source>
</reference>
<reference evidence="2" key="1">
    <citation type="submission" date="2011-06" db="EMBL/GenBank/DDBJ databases">
        <title>Complete genome sequence of Paenibacillus mucilaginosus KNP414.</title>
        <authorList>
            <person name="Wang J."/>
            <person name="Hu S."/>
            <person name="Hu X."/>
            <person name="Zhang B."/>
            <person name="Dong D."/>
            <person name="Zhang S."/>
            <person name="Zhao K."/>
            <person name="Wu D."/>
        </authorList>
    </citation>
    <scope>NUCLEOTIDE SEQUENCE [LARGE SCALE GENOMIC DNA]</scope>
    <source>
        <strain evidence="2">KNP414</strain>
    </source>
</reference>
<gene>
    <name evidence="1" type="ordered locus">KNP414_05314</name>
</gene>
<evidence type="ECO:0000313" key="1">
    <source>
        <dbReference type="EMBL" id="AEI43838.1"/>
    </source>
</evidence>
<dbReference type="HOGENOM" id="CLU_3255066_0_0_9"/>
<dbReference type="PATRIC" id="fig|1036673.3.peg.4924"/>